<dbReference type="EMBL" id="CAUYUJ010014949">
    <property type="protein sequence ID" value="CAK0848097.1"/>
    <property type="molecule type" value="Genomic_DNA"/>
</dbReference>
<dbReference type="SUPFAM" id="SSF56059">
    <property type="entry name" value="Glutathione synthetase ATP-binding domain-like"/>
    <property type="match status" value="1"/>
</dbReference>
<dbReference type="InterPro" id="IPR040442">
    <property type="entry name" value="Pyrv_kinase-like_dom_sf"/>
</dbReference>
<keyword evidence="9" id="KW-0418">Kinase</keyword>
<keyword evidence="18" id="KW-1185">Reference proteome</keyword>
<evidence type="ECO:0000256" key="10">
    <source>
        <dbReference type="ARBA" id="ARBA00022840"/>
    </source>
</evidence>
<dbReference type="InterPro" id="IPR013815">
    <property type="entry name" value="ATP_grasp_subdomain_1"/>
</dbReference>
<comment type="cofactor">
    <cofactor evidence="1">
        <name>Mg(2+)</name>
        <dbReference type="ChEBI" id="CHEBI:18420"/>
    </cofactor>
</comment>
<feature type="domain" description="PEP-utilising enzyme mobile" evidence="14">
    <location>
        <begin position="519"/>
        <end position="590"/>
    </location>
</feature>
<dbReference type="InterPro" id="IPR023151">
    <property type="entry name" value="PEP_util_CS"/>
</dbReference>
<evidence type="ECO:0000313" key="18">
    <source>
        <dbReference type="Proteomes" id="UP001189429"/>
    </source>
</evidence>
<dbReference type="InterPro" id="IPR008279">
    <property type="entry name" value="PEP-util_enz_mobile_dom"/>
</dbReference>
<dbReference type="EC" id="2.7.9.2" evidence="5"/>
<dbReference type="Pfam" id="PF00391">
    <property type="entry name" value="PEP-utilizers"/>
    <property type="match status" value="1"/>
</dbReference>
<feature type="domain" description="PEP-utilising enzyme C-terminal" evidence="16">
    <location>
        <begin position="611"/>
        <end position="915"/>
    </location>
</feature>
<keyword evidence="8" id="KW-0547">Nucleotide-binding</keyword>
<dbReference type="Pfam" id="PF01326">
    <property type="entry name" value="PPDK_N"/>
    <property type="match status" value="1"/>
</dbReference>
<evidence type="ECO:0000256" key="4">
    <source>
        <dbReference type="ARBA" id="ARBA00007837"/>
    </source>
</evidence>
<evidence type="ECO:0000256" key="3">
    <source>
        <dbReference type="ARBA" id="ARBA00004742"/>
    </source>
</evidence>
<dbReference type="NCBIfam" id="NF005057">
    <property type="entry name" value="PRK06464.1"/>
    <property type="match status" value="1"/>
</dbReference>
<evidence type="ECO:0000313" key="17">
    <source>
        <dbReference type="EMBL" id="CAK0848097.1"/>
    </source>
</evidence>
<dbReference type="Pfam" id="PF02896">
    <property type="entry name" value="PEP-utilizers_C"/>
    <property type="match status" value="1"/>
</dbReference>
<comment type="caution">
    <text evidence="17">The sequence shown here is derived from an EMBL/GenBank/DDBJ whole genome shotgun (WGS) entry which is preliminary data.</text>
</comment>
<comment type="similarity">
    <text evidence="4">Belongs to the PEP-utilizing enzyme family.</text>
</comment>
<dbReference type="InterPro" id="IPR036637">
    <property type="entry name" value="Phosphohistidine_dom_sf"/>
</dbReference>
<keyword evidence="10" id="KW-0067">ATP-binding</keyword>
<comment type="pathway">
    <text evidence="3">Carbohydrate biosynthesis; gluconeogenesis.</text>
</comment>
<evidence type="ECO:0000256" key="8">
    <source>
        <dbReference type="ARBA" id="ARBA00022741"/>
    </source>
</evidence>
<evidence type="ECO:0000259" key="16">
    <source>
        <dbReference type="Pfam" id="PF02896"/>
    </source>
</evidence>
<comment type="function">
    <text evidence="2">Catalyzes the phosphorylation of pyruvate to phosphoenolpyruvate.</text>
</comment>
<keyword evidence="6" id="KW-0808">Transferase</keyword>
<keyword evidence="7" id="KW-0479">Metal-binding</keyword>
<reference evidence="17" key="1">
    <citation type="submission" date="2023-10" db="EMBL/GenBank/DDBJ databases">
        <authorList>
            <person name="Chen Y."/>
            <person name="Shah S."/>
            <person name="Dougan E. K."/>
            <person name="Thang M."/>
            <person name="Chan C."/>
        </authorList>
    </citation>
    <scope>NUCLEOTIDE SEQUENCE [LARGE SCALE GENOMIC DNA]</scope>
</reference>
<dbReference type="PANTHER" id="PTHR43030">
    <property type="entry name" value="PHOSPHOENOLPYRUVATE SYNTHASE"/>
    <property type="match status" value="1"/>
</dbReference>
<dbReference type="SUPFAM" id="SSF52009">
    <property type="entry name" value="Phosphohistidine domain"/>
    <property type="match status" value="1"/>
</dbReference>
<feature type="domain" description="Pyruvate phosphate dikinase AMP/ATP-binding" evidence="15">
    <location>
        <begin position="156"/>
        <end position="484"/>
    </location>
</feature>
<evidence type="ECO:0000256" key="7">
    <source>
        <dbReference type="ARBA" id="ARBA00022723"/>
    </source>
</evidence>
<dbReference type="InterPro" id="IPR006319">
    <property type="entry name" value="PEP_synth"/>
</dbReference>
<dbReference type="Proteomes" id="UP001189429">
    <property type="component" value="Unassembled WGS sequence"/>
</dbReference>
<organism evidence="17 18">
    <name type="scientific">Prorocentrum cordatum</name>
    <dbReference type="NCBI Taxonomy" id="2364126"/>
    <lineage>
        <taxon>Eukaryota</taxon>
        <taxon>Sar</taxon>
        <taxon>Alveolata</taxon>
        <taxon>Dinophyceae</taxon>
        <taxon>Prorocentrales</taxon>
        <taxon>Prorocentraceae</taxon>
        <taxon>Prorocentrum</taxon>
    </lineage>
</organism>
<name>A0ABN9TR41_9DINO</name>
<protein>
    <recommendedName>
        <fullName evidence="5">pyruvate, water dikinase</fullName>
        <ecNumber evidence="5">2.7.9.2</ecNumber>
    </recommendedName>
    <alternativeName>
        <fullName evidence="12">Pyruvate, water dikinase</fullName>
    </alternativeName>
</protein>
<dbReference type="PROSITE" id="PS00742">
    <property type="entry name" value="PEP_ENZYMES_2"/>
    <property type="match status" value="1"/>
</dbReference>
<accession>A0ABN9TR41</accession>
<dbReference type="PANTHER" id="PTHR43030:SF1">
    <property type="entry name" value="PHOSPHOENOLPYRUVATE SYNTHASE"/>
    <property type="match status" value="1"/>
</dbReference>
<evidence type="ECO:0000256" key="12">
    <source>
        <dbReference type="ARBA" id="ARBA00033470"/>
    </source>
</evidence>
<dbReference type="NCBIfam" id="TIGR01418">
    <property type="entry name" value="PEP_synth"/>
    <property type="match status" value="1"/>
</dbReference>
<evidence type="ECO:0000259" key="14">
    <source>
        <dbReference type="Pfam" id="PF00391"/>
    </source>
</evidence>
<dbReference type="SUPFAM" id="SSF51621">
    <property type="entry name" value="Phosphoenolpyruvate/pyruvate domain"/>
    <property type="match status" value="1"/>
</dbReference>
<gene>
    <name evidence="17" type="ORF">PCOR1329_LOCUS41123</name>
</gene>
<dbReference type="InterPro" id="IPR018274">
    <property type="entry name" value="PEP_util_AS"/>
</dbReference>
<sequence>MKAGGSSPPSGSLPSTAEPWPLWSRFGSSAFAPFAPQARRPRLVPAVPWAAMALSAFAVAPTQPAAPAGRFLAPAAEARGRPEPSGAESSVHAAVGPGVVGLAAAGGAAALGLRRSGRSKRSGGARGARVVACARGGEADLRACIPLEELRNSDVPKVGGKSASLGEMIGGLADAGVPVPGGFSTTAQAYKDFLLQDGLGDRINAALEDEAIYTDVTRLQEVGKKVRQMVMDQPLQAEFEEELKRQWDRVSQGNEGFQVAVRSSATAEDLPDASFAGQQETYLNVSGYENLKEKVHQCYASLFTDRAISYRHDKGFDHRTVQLCACVQKMVRSETASAGVMFTLDTESGFTDVVFVTSAWGLGETVVGGTVNPDEFYVFKPTLQEGKNAVVSKTMGSKLVKMVYAKEGGSETIDTTAEERRTWSVTDEEVTQLAQIAMKIEKHYGRPMDIEWCKDADDGLLYVVQARPETVASRQKKNVLETYSMEERGAVLCEGRAVGGRIGSGKVNMLTSLDAMADFKAGDVLVADMTDPDWEPVMSKASAIITNRGGRTCHAAIIARELGIPAIVGSGDATEKVKNGDMVTVSCAEGDTGFVYEGELKFKKDVKDLDTLPEIGFKIMMNVGNPSAAFEFGQIPNEGIGLARLEFVINNAIGIHPKALLNYDTIDPETKAIIDGKIKGYESPVEFYVSKIAEGVATLAASVYPKRIIVRLSDFKSNEYKSLVGGEAYEPDEENPMIGFRGCGRYADPAFEECFALELKAMKRVREDMGMTNVELMIPFVRTLDMAADVLDILKKNGLERGANGLKVNMMAELPSNVFLAEEFLEYFDGFSIGSNDLTQLTLGLDRDSGLVAQYFDEENPAVLKSLSMLIQAAKKKGKYVGICGQGPSDKPELAKWLMDEGIDSVSLNPDSVIPTWLYLGGATPE</sequence>
<evidence type="ECO:0000256" key="6">
    <source>
        <dbReference type="ARBA" id="ARBA00022679"/>
    </source>
</evidence>
<dbReference type="InterPro" id="IPR000121">
    <property type="entry name" value="PEP_util_C"/>
</dbReference>
<evidence type="ECO:0000256" key="13">
    <source>
        <dbReference type="ARBA" id="ARBA00047700"/>
    </source>
</evidence>
<proteinExistence type="inferred from homology"/>
<comment type="catalytic activity">
    <reaction evidence="13">
        <text>pyruvate + ATP + H2O = phosphoenolpyruvate + AMP + phosphate + 2 H(+)</text>
        <dbReference type="Rhea" id="RHEA:11364"/>
        <dbReference type="ChEBI" id="CHEBI:15361"/>
        <dbReference type="ChEBI" id="CHEBI:15377"/>
        <dbReference type="ChEBI" id="CHEBI:15378"/>
        <dbReference type="ChEBI" id="CHEBI:30616"/>
        <dbReference type="ChEBI" id="CHEBI:43474"/>
        <dbReference type="ChEBI" id="CHEBI:58702"/>
        <dbReference type="ChEBI" id="CHEBI:456215"/>
        <dbReference type="EC" id="2.7.9.2"/>
    </reaction>
</comment>
<dbReference type="PROSITE" id="PS00370">
    <property type="entry name" value="PEP_ENZYMES_PHOS_SITE"/>
    <property type="match status" value="1"/>
</dbReference>
<evidence type="ECO:0000256" key="11">
    <source>
        <dbReference type="ARBA" id="ARBA00022842"/>
    </source>
</evidence>
<evidence type="ECO:0000256" key="9">
    <source>
        <dbReference type="ARBA" id="ARBA00022777"/>
    </source>
</evidence>
<dbReference type="Gene3D" id="3.30.470.20">
    <property type="entry name" value="ATP-grasp fold, B domain"/>
    <property type="match status" value="1"/>
</dbReference>
<dbReference type="Gene3D" id="3.50.30.10">
    <property type="entry name" value="Phosphohistidine domain"/>
    <property type="match status" value="1"/>
</dbReference>
<dbReference type="Gene3D" id="3.20.20.60">
    <property type="entry name" value="Phosphoenolpyruvate-binding domains"/>
    <property type="match status" value="1"/>
</dbReference>
<evidence type="ECO:0000259" key="15">
    <source>
        <dbReference type="Pfam" id="PF01326"/>
    </source>
</evidence>
<evidence type="ECO:0000256" key="5">
    <source>
        <dbReference type="ARBA" id="ARBA00011996"/>
    </source>
</evidence>
<dbReference type="InterPro" id="IPR015813">
    <property type="entry name" value="Pyrv/PenolPyrv_kinase-like_dom"/>
</dbReference>
<dbReference type="InterPro" id="IPR002192">
    <property type="entry name" value="PPDK_AMP/ATP-bd"/>
</dbReference>
<evidence type="ECO:0000256" key="2">
    <source>
        <dbReference type="ARBA" id="ARBA00002988"/>
    </source>
</evidence>
<dbReference type="Gene3D" id="3.30.1490.20">
    <property type="entry name" value="ATP-grasp fold, A domain"/>
    <property type="match status" value="1"/>
</dbReference>
<keyword evidence="11" id="KW-0460">Magnesium</keyword>
<evidence type="ECO:0000256" key="1">
    <source>
        <dbReference type="ARBA" id="ARBA00001946"/>
    </source>
</evidence>